<feature type="compositionally biased region" description="Low complexity" evidence="1">
    <location>
        <begin position="38"/>
        <end position="63"/>
    </location>
</feature>
<accession>A0AAE0P986</accession>
<feature type="region of interest" description="Disordered" evidence="1">
    <location>
        <begin position="105"/>
        <end position="136"/>
    </location>
</feature>
<dbReference type="AlphaFoldDB" id="A0AAE0P986"/>
<gene>
    <name evidence="2" type="ORF">B0T20DRAFT_395291</name>
</gene>
<feature type="region of interest" description="Disordered" evidence="1">
    <location>
        <begin position="1"/>
        <end position="20"/>
    </location>
</feature>
<feature type="region of interest" description="Disordered" evidence="1">
    <location>
        <begin position="38"/>
        <end position="77"/>
    </location>
</feature>
<proteinExistence type="predicted"/>
<protein>
    <submittedName>
        <fullName evidence="2">Uncharacterized protein</fullName>
    </submittedName>
</protein>
<evidence type="ECO:0000313" key="2">
    <source>
        <dbReference type="EMBL" id="KAK3395400.1"/>
    </source>
</evidence>
<name>A0AAE0P986_SORBR</name>
<keyword evidence="3" id="KW-1185">Reference proteome</keyword>
<dbReference type="Proteomes" id="UP001281003">
    <property type="component" value="Unassembled WGS sequence"/>
</dbReference>
<sequence>MFKAAKKLSAKATEAFRHPKEGLRALGASILGAADPTGGAYAALPTTPTPSPARARPSASTNKRSAKDQKKKKTTRAIKAKVRFAWPKNLRRRRRPAAEDAVGLLADSEENLGPHTTDRPQADDDAAAAASAAAPPTWGDRAWARLRREGRPSATNTTVAAASTTATTNQPVRCFAVLPWAVAGRQKIGWEWVRREGGGRGGRGGVFGDGGWGWGLGEGSGCGRRMGERGLGFGLWAGPSAAGGDHQIFRGRNEPWGLRA</sequence>
<evidence type="ECO:0000256" key="1">
    <source>
        <dbReference type="SAM" id="MobiDB-lite"/>
    </source>
</evidence>
<dbReference type="EMBL" id="JAUTDP010000010">
    <property type="protein sequence ID" value="KAK3395400.1"/>
    <property type="molecule type" value="Genomic_DNA"/>
</dbReference>
<organism evidence="2 3">
    <name type="scientific">Sordaria brevicollis</name>
    <dbReference type="NCBI Taxonomy" id="83679"/>
    <lineage>
        <taxon>Eukaryota</taxon>
        <taxon>Fungi</taxon>
        <taxon>Dikarya</taxon>
        <taxon>Ascomycota</taxon>
        <taxon>Pezizomycotina</taxon>
        <taxon>Sordariomycetes</taxon>
        <taxon>Sordariomycetidae</taxon>
        <taxon>Sordariales</taxon>
        <taxon>Sordariaceae</taxon>
        <taxon>Sordaria</taxon>
    </lineage>
</organism>
<comment type="caution">
    <text evidence="2">The sequence shown here is derived from an EMBL/GenBank/DDBJ whole genome shotgun (WGS) entry which is preliminary data.</text>
</comment>
<reference evidence="2" key="2">
    <citation type="submission" date="2023-07" db="EMBL/GenBank/DDBJ databases">
        <authorList>
            <consortium name="Lawrence Berkeley National Laboratory"/>
            <person name="Haridas S."/>
            <person name="Hensen N."/>
            <person name="Bonometti L."/>
            <person name="Westerberg I."/>
            <person name="Brannstrom I.O."/>
            <person name="Guillou S."/>
            <person name="Cros-Aarteil S."/>
            <person name="Calhoun S."/>
            <person name="Kuo A."/>
            <person name="Mondo S."/>
            <person name="Pangilinan J."/>
            <person name="Riley R."/>
            <person name="LaButti K."/>
            <person name="Andreopoulos B."/>
            <person name="Lipzen A."/>
            <person name="Chen C."/>
            <person name="Yanf M."/>
            <person name="Daum C."/>
            <person name="Ng V."/>
            <person name="Clum A."/>
            <person name="Steindorff A."/>
            <person name="Ohm R."/>
            <person name="Martin F."/>
            <person name="Silar P."/>
            <person name="Natvig D."/>
            <person name="Lalanne C."/>
            <person name="Gautier V."/>
            <person name="Ament-velasquez S.L."/>
            <person name="Kruys A."/>
            <person name="Hutchinson M.I."/>
            <person name="Powell A.J."/>
            <person name="Barry K."/>
            <person name="Miller A.N."/>
            <person name="Grigoriev I.V."/>
            <person name="Debuchy R."/>
            <person name="Gladieux P."/>
            <person name="Thoren M.H."/>
            <person name="Johannesson H."/>
        </authorList>
    </citation>
    <scope>NUCLEOTIDE SEQUENCE</scope>
    <source>
        <strain evidence="2">FGSC 1904</strain>
    </source>
</reference>
<evidence type="ECO:0000313" key="3">
    <source>
        <dbReference type="Proteomes" id="UP001281003"/>
    </source>
</evidence>
<reference evidence="2" key="1">
    <citation type="journal article" date="2023" name="Mol. Phylogenet. Evol.">
        <title>Genome-scale phylogeny and comparative genomics of the fungal order Sordariales.</title>
        <authorList>
            <person name="Hensen N."/>
            <person name="Bonometti L."/>
            <person name="Westerberg I."/>
            <person name="Brannstrom I.O."/>
            <person name="Guillou S."/>
            <person name="Cros-Aarteil S."/>
            <person name="Calhoun S."/>
            <person name="Haridas S."/>
            <person name="Kuo A."/>
            <person name="Mondo S."/>
            <person name="Pangilinan J."/>
            <person name="Riley R."/>
            <person name="LaButti K."/>
            <person name="Andreopoulos B."/>
            <person name="Lipzen A."/>
            <person name="Chen C."/>
            <person name="Yan M."/>
            <person name="Daum C."/>
            <person name="Ng V."/>
            <person name="Clum A."/>
            <person name="Steindorff A."/>
            <person name="Ohm R.A."/>
            <person name="Martin F."/>
            <person name="Silar P."/>
            <person name="Natvig D.O."/>
            <person name="Lalanne C."/>
            <person name="Gautier V."/>
            <person name="Ament-Velasquez S.L."/>
            <person name="Kruys A."/>
            <person name="Hutchinson M.I."/>
            <person name="Powell A.J."/>
            <person name="Barry K."/>
            <person name="Miller A.N."/>
            <person name="Grigoriev I.V."/>
            <person name="Debuchy R."/>
            <person name="Gladieux P."/>
            <person name="Hiltunen Thoren M."/>
            <person name="Johannesson H."/>
        </authorList>
    </citation>
    <scope>NUCLEOTIDE SEQUENCE</scope>
    <source>
        <strain evidence="2">FGSC 1904</strain>
    </source>
</reference>